<accession>A0A9Q3Z447</accession>
<proteinExistence type="predicted"/>
<dbReference type="EMBL" id="JAJSBI010000003">
    <property type="protein sequence ID" value="MCD9873686.1"/>
    <property type="molecule type" value="Genomic_DNA"/>
</dbReference>
<dbReference type="InterPro" id="IPR040570">
    <property type="entry name" value="LAL_C2"/>
</dbReference>
<gene>
    <name evidence="6" type="ORF">LJ657_08375</name>
</gene>
<comment type="caution">
    <text evidence="6">The sequence shown here is derived from an EMBL/GenBank/DDBJ whole genome shotgun (WGS) entry which is preliminary data.</text>
</comment>
<dbReference type="Gene3D" id="3.30.470.20">
    <property type="entry name" value="ATP-grasp fold, B domain"/>
    <property type="match status" value="1"/>
</dbReference>
<dbReference type="PROSITE" id="PS50975">
    <property type="entry name" value="ATP_GRASP"/>
    <property type="match status" value="1"/>
</dbReference>
<protein>
    <submittedName>
        <fullName evidence="6">ATP-grasp domain-containing protein</fullName>
    </submittedName>
</protein>
<evidence type="ECO:0000256" key="1">
    <source>
        <dbReference type="ARBA" id="ARBA00022598"/>
    </source>
</evidence>
<dbReference type="AlphaFoldDB" id="A0A9Q3Z447"/>
<name>A0A9Q3Z447_9ACTN</name>
<keyword evidence="7" id="KW-1185">Reference proteome</keyword>
<organism evidence="6 7">
    <name type="scientific">Streptomyces guryensis</name>
    <dbReference type="NCBI Taxonomy" id="2886947"/>
    <lineage>
        <taxon>Bacteria</taxon>
        <taxon>Bacillati</taxon>
        <taxon>Actinomycetota</taxon>
        <taxon>Actinomycetes</taxon>
        <taxon>Kitasatosporales</taxon>
        <taxon>Streptomycetaceae</taxon>
        <taxon>Streptomyces</taxon>
    </lineage>
</organism>
<evidence type="ECO:0000313" key="6">
    <source>
        <dbReference type="EMBL" id="MCD9873686.1"/>
    </source>
</evidence>
<dbReference type="GO" id="GO:0046872">
    <property type="term" value="F:metal ion binding"/>
    <property type="evidence" value="ECO:0007669"/>
    <property type="project" value="InterPro"/>
</dbReference>
<dbReference type="GO" id="GO:0016874">
    <property type="term" value="F:ligase activity"/>
    <property type="evidence" value="ECO:0007669"/>
    <property type="project" value="UniProtKB-KW"/>
</dbReference>
<dbReference type="InterPro" id="IPR041472">
    <property type="entry name" value="BL00235/CARNS1_N"/>
</dbReference>
<sequence>MESPQQVIVVGGGPGLCDRLRASGADITLVDTPARYDRALVPVAGRTVLTEYDDPSLIPLLRAIHRDRPFTAVLSLTEQGLLPAARIAEALGVPCMPSEVVERTRDKFAMRAWLRDKGFSTVAGAAVRDAAGIRDFAAEHGYPVIVKPRHGQGSENVSCFRRPEEVALPAENLDEYIAEPFLTGPEFSVEAFSCAGEHHVVAITGKFTHDEDPANPFVEVGHVVPAPLAPEAAAAIRKYVADFLDVMGITDGVSHTELRLTPSGPEVIETHTRVGGDSIATLVRQATGHDLLDLTVQWALHRAGPRQPKDTVPGAAAIRFFTPPPGTVTAITGVQRWQGLPGVLKLHLPLKAGDRIPAIRNSRSRVGYVVATASTSAQAVELCREVVAGVRIDTVSAS</sequence>
<dbReference type="InterPro" id="IPR052032">
    <property type="entry name" value="ATP-dep_AA_Ligase"/>
</dbReference>
<keyword evidence="3 4" id="KW-0067">ATP-binding</keyword>
<reference evidence="6" key="1">
    <citation type="submission" date="2021-12" db="EMBL/GenBank/DDBJ databases">
        <authorList>
            <person name="Lee J.-H."/>
            <person name="Kim S.-B."/>
        </authorList>
    </citation>
    <scope>NUCLEOTIDE SEQUENCE</scope>
    <source>
        <strain evidence="6">NR30</strain>
    </source>
</reference>
<dbReference type="Gene3D" id="3.40.50.20">
    <property type="match status" value="1"/>
</dbReference>
<dbReference type="Pfam" id="PF13535">
    <property type="entry name" value="ATP-grasp_4"/>
    <property type="match status" value="1"/>
</dbReference>
<feature type="domain" description="ATP-grasp" evidence="5">
    <location>
        <begin position="111"/>
        <end position="300"/>
    </location>
</feature>
<dbReference type="Pfam" id="PF18130">
    <property type="entry name" value="ATPgrasp_N"/>
    <property type="match status" value="1"/>
</dbReference>
<keyword evidence="1" id="KW-0436">Ligase</keyword>
<evidence type="ECO:0000256" key="2">
    <source>
        <dbReference type="ARBA" id="ARBA00022741"/>
    </source>
</evidence>
<dbReference type="Proteomes" id="UP001108029">
    <property type="component" value="Unassembled WGS sequence"/>
</dbReference>
<evidence type="ECO:0000256" key="4">
    <source>
        <dbReference type="PROSITE-ProRule" id="PRU00409"/>
    </source>
</evidence>
<dbReference type="InterPro" id="IPR011761">
    <property type="entry name" value="ATP-grasp"/>
</dbReference>
<dbReference type="RefSeq" id="WP_232647756.1">
    <property type="nucleotide sequence ID" value="NZ_JAJSBI010000003.1"/>
</dbReference>
<dbReference type="Pfam" id="PF18603">
    <property type="entry name" value="LAL_C2"/>
    <property type="match status" value="1"/>
</dbReference>
<evidence type="ECO:0000256" key="3">
    <source>
        <dbReference type="ARBA" id="ARBA00022840"/>
    </source>
</evidence>
<dbReference type="PANTHER" id="PTHR43585:SF2">
    <property type="entry name" value="ATP-GRASP ENZYME FSQD"/>
    <property type="match status" value="1"/>
</dbReference>
<keyword evidence="2 4" id="KW-0547">Nucleotide-binding</keyword>
<dbReference type="PANTHER" id="PTHR43585">
    <property type="entry name" value="FUMIPYRROLE BIOSYNTHESIS PROTEIN C"/>
    <property type="match status" value="1"/>
</dbReference>
<evidence type="ECO:0000259" key="5">
    <source>
        <dbReference type="PROSITE" id="PS50975"/>
    </source>
</evidence>
<dbReference type="GO" id="GO:0005524">
    <property type="term" value="F:ATP binding"/>
    <property type="evidence" value="ECO:0007669"/>
    <property type="project" value="UniProtKB-UniRule"/>
</dbReference>
<evidence type="ECO:0000313" key="7">
    <source>
        <dbReference type="Proteomes" id="UP001108029"/>
    </source>
</evidence>
<dbReference type="SUPFAM" id="SSF56059">
    <property type="entry name" value="Glutathione synthetase ATP-binding domain-like"/>
    <property type="match status" value="1"/>
</dbReference>